<sequence>MEDVDVIYHNDTGISFKWKNGIGNTDENRVQLVFKDMGFYLLPEEVMLFSENIRVARRRNPQCFRCLSSDVCERNILLKSPLQKMDFAVNAFELNEICDLVEGTIFKLQLNYYLEYVAKN</sequence>
<evidence type="ECO:0000313" key="1">
    <source>
        <dbReference type="EMBL" id="HCV82864.1"/>
    </source>
</evidence>
<proteinExistence type="predicted"/>
<name>A0A3D5J4H8_9FLAO</name>
<dbReference type="AlphaFoldDB" id="A0A3D5J4H8"/>
<dbReference type="OMA" id="CHKFLLK"/>
<protein>
    <submittedName>
        <fullName evidence="1">Uncharacterized protein</fullName>
    </submittedName>
</protein>
<reference evidence="1 2" key="1">
    <citation type="journal article" date="2018" name="Nat. Biotechnol.">
        <title>A standardized bacterial taxonomy based on genome phylogeny substantially revises the tree of life.</title>
        <authorList>
            <person name="Parks D.H."/>
            <person name="Chuvochina M."/>
            <person name="Waite D.W."/>
            <person name="Rinke C."/>
            <person name="Skarshewski A."/>
            <person name="Chaumeil P.A."/>
            <person name="Hugenholtz P."/>
        </authorList>
    </citation>
    <scope>NUCLEOTIDE SEQUENCE [LARGE SCALE GENOMIC DNA]</scope>
    <source>
        <strain evidence="1">UBA9359</strain>
    </source>
</reference>
<comment type="caution">
    <text evidence="1">The sequence shown here is derived from an EMBL/GenBank/DDBJ whole genome shotgun (WGS) entry which is preliminary data.</text>
</comment>
<gene>
    <name evidence="1" type="ORF">DGQ38_17635</name>
</gene>
<dbReference type="Proteomes" id="UP000264330">
    <property type="component" value="Unassembled WGS sequence"/>
</dbReference>
<organism evidence="1 2">
    <name type="scientific">Zunongwangia profunda</name>
    <dbReference type="NCBI Taxonomy" id="398743"/>
    <lineage>
        <taxon>Bacteria</taxon>
        <taxon>Pseudomonadati</taxon>
        <taxon>Bacteroidota</taxon>
        <taxon>Flavobacteriia</taxon>
        <taxon>Flavobacteriales</taxon>
        <taxon>Flavobacteriaceae</taxon>
        <taxon>Zunongwangia</taxon>
    </lineage>
</organism>
<evidence type="ECO:0000313" key="2">
    <source>
        <dbReference type="Proteomes" id="UP000264330"/>
    </source>
</evidence>
<accession>A0A3D5J4H8</accession>
<dbReference type="RefSeq" id="WP_013069752.1">
    <property type="nucleotide sequence ID" value="NZ_CAJXAW010000071.1"/>
</dbReference>
<dbReference type="EMBL" id="DPMF01000405">
    <property type="protein sequence ID" value="HCV82864.1"/>
    <property type="molecule type" value="Genomic_DNA"/>
</dbReference>